<keyword evidence="9" id="KW-1185">Reference proteome</keyword>
<evidence type="ECO:0000256" key="6">
    <source>
        <dbReference type="SAM" id="MobiDB-lite"/>
    </source>
</evidence>
<protein>
    <recommendedName>
        <fullName evidence="7">Xylanolytic transcriptional activator regulatory domain-containing protein</fullName>
    </recommendedName>
</protein>
<proteinExistence type="predicted"/>
<keyword evidence="4" id="KW-0804">Transcription</keyword>
<evidence type="ECO:0000256" key="1">
    <source>
        <dbReference type="ARBA" id="ARBA00004123"/>
    </source>
</evidence>
<keyword evidence="3" id="KW-0238">DNA-binding</keyword>
<evidence type="ECO:0000256" key="2">
    <source>
        <dbReference type="ARBA" id="ARBA00023015"/>
    </source>
</evidence>
<name>A0AAD6DJC3_9EURO</name>
<evidence type="ECO:0000256" key="5">
    <source>
        <dbReference type="ARBA" id="ARBA00023242"/>
    </source>
</evidence>
<feature type="region of interest" description="Disordered" evidence="6">
    <location>
        <begin position="1"/>
        <end position="25"/>
    </location>
</feature>
<dbReference type="EMBL" id="JAQJAC010000006">
    <property type="protein sequence ID" value="KAJ5581270.1"/>
    <property type="molecule type" value="Genomic_DNA"/>
</dbReference>
<dbReference type="GO" id="GO:0003700">
    <property type="term" value="F:DNA-binding transcription factor activity"/>
    <property type="evidence" value="ECO:0007669"/>
    <property type="project" value="InterPro"/>
</dbReference>
<feature type="compositionally biased region" description="Polar residues" evidence="6">
    <location>
        <begin position="59"/>
        <end position="74"/>
    </location>
</feature>
<dbReference type="GO" id="GO:0006351">
    <property type="term" value="P:DNA-templated transcription"/>
    <property type="evidence" value="ECO:0007669"/>
    <property type="project" value="InterPro"/>
</dbReference>
<dbReference type="GO" id="GO:0008270">
    <property type="term" value="F:zinc ion binding"/>
    <property type="evidence" value="ECO:0007669"/>
    <property type="project" value="InterPro"/>
</dbReference>
<dbReference type="GO" id="GO:0003677">
    <property type="term" value="F:DNA binding"/>
    <property type="evidence" value="ECO:0007669"/>
    <property type="project" value="UniProtKB-KW"/>
</dbReference>
<dbReference type="PANTHER" id="PTHR46910">
    <property type="entry name" value="TRANSCRIPTION FACTOR PDR1"/>
    <property type="match status" value="1"/>
</dbReference>
<evidence type="ECO:0000256" key="4">
    <source>
        <dbReference type="ARBA" id="ARBA00023163"/>
    </source>
</evidence>
<evidence type="ECO:0000313" key="8">
    <source>
        <dbReference type="EMBL" id="KAJ5581270.1"/>
    </source>
</evidence>
<keyword evidence="2" id="KW-0805">Transcription regulation</keyword>
<dbReference type="CDD" id="cd12148">
    <property type="entry name" value="fungal_TF_MHR"/>
    <property type="match status" value="1"/>
</dbReference>
<feature type="region of interest" description="Disordered" evidence="6">
    <location>
        <begin position="42"/>
        <end position="74"/>
    </location>
</feature>
<gene>
    <name evidence="8" type="ORF">N7450_007571</name>
</gene>
<dbReference type="GO" id="GO:0005634">
    <property type="term" value="C:nucleus"/>
    <property type="evidence" value="ECO:0007669"/>
    <property type="project" value="UniProtKB-SubCell"/>
</dbReference>
<dbReference type="Proteomes" id="UP001216150">
    <property type="component" value="Unassembled WGS sequence"/>
</dbReference>
<sequence length="566" mass="63030">MASGISCQKSERKESPKLDRMQQMEGRMKLLETRLRNVEVQLGHKPGSGNLPGDAVDNENIQKTSPGDTVTESGQTPLYEGESSFASQSAQAKEIVERFAHPTTGPDASNLSATLDSINSLLGSNIPNKPLANEANTQSNATYLPLPAEFIVTMLRRFQVQKPLFLTSYPINSPVLLEQLCQRVYFPTRKVSVGDVAAMHGVLYFVLKESINTKDILSEKFDLAAHLNACKESFEAGLMTVEVLAVPSFENLLALAMGAIKAQDEAKPALGSNLVASAAQHCQMLGLHRESTYQKDDSGNADDKRRLFWTIYMMDHTASLFLGRASYIPDFDIDCRYPNLSEDLTITVDHVDKKELFYMAGRIWDLSFYSTLTTLLRASFTAKMGGEIDIRCLEAARLSLNSHLRCFADYQQSTRFSVADYANWVLLYSSFTPFIVIFLHIVAAKSRTDLDLLETVVTTLHPIHAVSDASARLYKICFAFSRVARGLVDDQIPYTAKPEPGKDILQPPNIQRQEMFTPVDSSQNFPVDMMDYLTYPEAQDINAILDTWDNNQASVMDLFGFELTAS</sequence>
<accession>A0AAD6DJC3</accession>
<reference evidence="8 9" key="1">
    <citation type="journal article" date="2023" name="IMA Fungus">
        <title>Comparative genomic study of the Penicillium genus elucidates a diverse pangenome and 15 lateral gene transfer events.</title>
        <authorList>
            <person name="Petersen C."/>
            <person name="Sorensen T."/>
            <person name="Nielsen M.R."/>
            <person name="Sondergaard T.E."/>
            <person name="Sorensen J.L."/>
            <person name="Fitzpatrick D.A."/>
            <person name="Frisvad J.C."/>
            <person name="Nielsen K.L."/>
        </authorList>
    </citation>
    <scope>NUCLEOTIDE SEQUENCE [LARGE SCALE GENOMIC DNA]</scope>
    <source>
        <strain evidence="8 9">IBT 29057</strain>
    </source>
</reference>
<comment type="caution">
    <text evidence="8">The sequence shown here is derived from an EMBL/GenBank/DDBJ whole genome shotgun (WGS) entry which is preliminary data.</text>
</comment>
<evidence type="ECO:0000259" key="7">
    <source>
        <dbReference type="SMART" id="SM00906"/>
    </source>
</evidence>
<dbReference type="InterPro" id="IPR007219">
    <property type="entry name" value="XnlR_reg_dom"/>
</dbReference>
<dbReference type="SMART" id="SM00906">
    <property type="entry name" value="Fungal_trans"/>
    <property type="match status" value="1"/>
</dbReference>
<organism evidence="8 9">
    <name type="scientific">Penicillium hetheringtonii</name>
    <dbReference type="NCBI Taxonomy" id="911720"/>
    <lineage>
        <taxon>Eukaryota</taxon>
        <taxon>Fungi</taxon>
        <taxon>Dikarya</taxon>
        <taxon>Ascomycota</taxon>
        <taxon>Pezizomycotina</taxon>
        <taxon>Eurotiomycetes</taxon>
        <taxon>Eurotiomycetidae</taxon>
        <taxon>Eurotiales</taxon>
        <taxon>Aspergillaceae</taxon>
        <taxon>Penicillium</taxon>
    </lineage>
</organism>
<keyword evidence="5" id="KW-0539">Nucleus</keyword>
<feature type="compositionally biased region" description="Basic and acidic residues" evidence="6">
    <location>
        <begin position="9"/>
        <end position="25"/>
    </location>
</feature>
<dbReference type="PANTHER" id="PTHR46910:SF37">
    <property type="entry name" value="ZN(II)2CYS6 TRANSCRIPTION FACTOR (EUROFUNG)"/>
    <property type="match status" value="1"/>
</dbReference>
<dbReference type="InterPro" id="IPR050987">
    <property type="entry name" value="AtrR-like"/>
</dbReference>
<comment type="subcellular location">
    <subcellularLocation>
        <location evidence="1">Nucleus</location>
    </subcellularLocation>
</comment>
<feature type="domain" description="Xylanolytic transcriptional activator regulatory" evidence="7">
    <location>
        <begin position="271"/>
        <end position="344"/>
    </location>
</feature>
<evidence type="ECO:0000313" key="9">
    <source>
        <dbReference type="Proteomes" id="UP001216150"/>
    </source>
</evidence>
<dbReference type="Pfam" id="PF04082">
    <property type="entry name" value="Fungal_trans"/>
    <property type="match status" value="1"/>
</dbReference>
<dbReference type="AlphaFoldDB" id="A0AAD6DJC3"/>
<evidence type="ECO:0000256" key="3">
    <source>
        <dbReference type="ARBA" id="ARBA00023125"/>
    </source>
</evidence>